<dbReference type="InterPro" id="IPR029479">
    <property type="entry name" value="Nitroreductase"/>
</dbReference>
<comment type="similarity">
    <text evidence="1 7">Belongs to the nitroreductase family.</text>
</comment>
<dbReference type="AlphaFoldDB" id="A0A927C0F9"/>
<keyword evidence="11" id="KW-1185">Reference proteome</keyword>
<dbReference type="Proteomes" id="UP000610558">
    <property type="component" value="Unassembled WGS sequence"/>
</dbReference>
<organism evidence="10 11">
    <name type="scientific">Spongiibacter pelagi</name>
    <dbReference type="NCBI Taxonomy" id="2760804"/>
    <lineage>
        <taxon>Bacteria</taxon>
        <taxon>Pseudomonadati</taxon>
        <taxon>Pseudomonadota</taxon>
        <taxon>Gammaproteobacteria</taxon>
        <taxon>Cellvibrionales</taxon>
        <taxon>Spongiibacteraceae</taxon>
        <taxon>Spongiibacter</taxon>
    </lineage>
</organism>
<evidence type="ECO:0000256" key="3">
    <source>
        <dbReference type="ARBA" id="ARBA00022643"/>
    </source>
</evidence>
<feature type="binding site" description="in other chain" evidence="8">
    <location>
        <begin position="10"/>
        <end position="12"/>
    </location>
    <ligand>
        <name>FMN</name>
        <dbReference type="ChEBI" id="CHEBI:58210"/>
        <note>ligand shared between dimeric partners</note>
    </ligand>
</feature>
<feature type="binding site" evidence="8">
    <location>
        <position position="39"/>
    </location>
    <ligand>
        <name>FMN</name>
        <dbReference type="ChEBI" id="CHEBI:58210"/>
        <note>ligand shared between dimeric partners</note>
    </ligand>
</feature>
<keyword evidence="2 7" id="KW-0285">Flavoprotein</keyword>
<evidence type="ECO:0000259" key="9">
    <source>
        <dbReference type="Pfam" id="PF00881"/>
    </source>
</evidence>
<feature type="binding site" description="in other chain" evidence="8">
    <location>
        <begin position="133"/>
        <end position="135"/>
    </location>
    <ligand>
        <name>FMN</name>
        <dbReference type="ChEBI" id="CHEBI:58210"/>
        <note>ligand shared between dimeric partners</note>
    </ligand>
</feature>
<dbReference type="PIRSF" id="PIRSF000232">
    <property type="entry name" value="YdjA"/>
    <property type="match status" value="1"/>
</dbReference>
<keyword evidence="4 7" id="KW-0521">NADP</keyword>
<evidence type="ECO:0000256" key="2">
    <source>
        <dbReference type="ARBA" id="ARBA00022630"/>
    </source>
</evidence>
<dbReference type="InterPro" id="IPR052530">
    <property type="entry name" value="NAD(P)H_nitroreductase"/>
</dbReference>
<comment type="cofactor">
    <cofactor evidence="8">
        <name>FMN</name>
        <dbReference type="ChEBI" id="CHEBI:58210"/>
    </cofactor>
    <text evidence="8">Binds 1 FMN per subunit.</text>
</comment>
<evidence type="ECO:0000256" key="6">
    <source>
        <dbReference type="ARBA" id="ARBA00023027"/>
    </source>
</evidence>
<dbReference type="EMBL" id="JACXLD010000004">
    <property type="protein sequence ID" value="MBD2858973.1"/>
    <property type="molecule type" value="Genomic_DNA"/>
</dbReference>
<dbReference type="RefSeq" id="WP_190764372.1">
    <property type="nucleotide sequence ID" value="NZ_JACXLD010000004.1"/>
</dbReference>
<dbReference type="GO" id="GO:0016491">
    <property type="term" value="F:oxidoreductase activity"/>
    <property type="evidence" value="ECO:0007669"/>
    <property type="project" value="UniProtKB-UniRule"/>
</dbReference>
<accession>A0A927C0F9</accession>
<dbReference type="SUPFAM" id="SSF55469">
    <property type="entry name" value="FMN-dependent nitroreductase-like"/>
    <property type="match status" value="1"/>
</dbReference>
<keyword evidence="5 7" id="KW-0560">Oxidoreductase</keyword>
<reference evidence="10" key="1">
    <citation type="submission" date="2020-09" db="EMBL/GenBank/DDBJ databases">
        <authorList>
            <person name="Yoon J.-W."/>
        </authorList>
    </citation>
    <scope>NUCLEOTIDE SEQUENCE</scope>
    <source>
        <strain evidence="10">KMU-158</strain>
    </source>
</reference>
<name>A0A927C0F9_9GAMM</name>
<evidence type="ECO:0000256" key="1">
    <source>
        <dbReference type="ARBA" id="ARBA00007118"/>
    </source>
</evidence>
<dbReference type="PANTHER" id="PTHR43821">
    <property type="entry name" value="NAD(P)H NITROREDUCTASE YDJA-RELATED"/>
    <property type="match status" value="1"/>
</dbReference>
<dbReference type="Pfam" id="PF00881">
    <property type="entry name" value="Nitroreductase"/>
    <property type="match status" value="1"/>
</dbReference>
<evidence type="ECO:0000313" key="10">
    <source>
        <dbReference type="EMBL" id="MBD2858973.1"/>
    </source>
</evidence>
<dbReference type="InterPro" id="IPR026021">
    <property type="entry name" value="YdjA-like"/>
</dbReference>
<dbReference type="InterPro" id="IPR000415">
    <property type="entry name" value="Nitroreductase-like"/>
</dbReference>
<evidence type="ECO:0000256" key="4">
    <source>
        <dbReference type="ARBA" id="ARBA00022857"/>
    </source>
</evidence>
<protein>
    <recommendedName>
        <fullName evidence="7">Putative NAD(P)H nitroreductase</fullName>
        <ecNumber evidence="7">1.-.-.-</ecNumber>
    </recommendedName>
</protein>
<sequence>MDALSLLQRRNSAPKLCEPAPTEAEYAEIFEAAARVPDHARLRPWRLRVIEGAARKQLGQLFVDAAQKRNPDFTEAELQRFRDQPLRAPSIIVVSARIQAHPKVPDIEQRLSAGCAAYAVLLAAEALGYAGIWRTGDHAFDPVVHAGLGMEKGEEIIGFLYLGSRDGAAKPLPDVALSEFVQYWNHP</sequence>
<dbReference type="PANTHER" id="PTHR43821:SF1">
    <property type="entry name" value="NAD(P)H NITROREDUCTASE YDJA-RELATED"/>
    <property type="match status" value="1"/>
</dbReference>
<evidence type="ECO:0000313" key="11">
    <source>
        <dbReference type="Proteomes" id="UP000610558"/>
    </source>
</evidence>
<feature type="domain" description="Nitroreductase" evidence="9">
    <location>
        <begin position="18"/>
        <end position="163"/>
    </location>
</feature>
<dbReference type="EC" id="1.-.-.-" evidence="7"/>
<dbReference type="CDD" id="cd02135">
    <property type="entry name" value="YdjA-like"/>
    <property type="match status" value="1"/>
</dbReference>
<evidence type="ECO:0000256" key="7">
    <source>
        <dbReference type="PIRNR" id="PIRNR000232"/>
    </source>
</evidence>
<gene>
    <name evidence="10" type="ORF">IB286_08090</name>
</gene>
<comment type="caution">
    <text evidence="10">The sequence shown here is derived from an EMBL/GenBank/DDBJ whole genome shotgun (WGS) entry which is preliminary data.</text>
</comment>
<evidence type="ECO:0000256" key="8">
    <source>
        <dbReference type="PIRSR" id="PIRSR000232-1"/>
    </source>
</evidence>
<keyword evidence="6 7" id="KW-0520">NAD</keyword>
<evidence type="ECO:0000256" key="5">
    <source>
        <dbReference type="ARBA" id="ARBA00023002"/>
    </source>
</evidence>
<feature type="binding site" evidence="8">
    <location>
        <position position="35"/>
    </location>
    <ligand>
        <name>FMN</name>
        <dbReference type="ChEBI" id="CHEBI:58210"/>
        <note>ligand shared between dimeric partners</note>
    </ligand>
</feature>
<keyword evidence="3 7" id="KW-0288">FMN</keyword>
<dbReference type="Gene3D" id="3.40.109.10">
    <property type="entry name" value="NADH Oxidase"/>
    <property type="match status" value="1"/>
</dbReference>
<proteinExistence type="inferred from homology"/>